<keyword evidence="5 10" id="KW-0808">Transferase</keyword>
<dbReference type="InterPro" id="IPR015947">
    <property type="entry name" value="PUA-like_sf"/>
</dbReference>
<dbReference type="CDD" id="cd11572">
    <property type="entry name" value="RlmI_M_like"/>
    <property type="match status" value="1"/>
</dbReference>
<dbReference type="AlphaFoldDB" id="A0A540VAQ4"/>
<dbReference type="GO" id="GO:0003723">
    <property type="term" value="F:RNA binding"/>
    <property type="evidence" value="ECO:0007669"/>
    <property type="project" value="UniProtKB-KW"/>
</dbReference>
<sequence length="412" mass="45286">MATDRPLPQVRLKPGREKPVRQFHPWIFSGAIAHIAGEAVDGEPVDVVDAQGNWLARGYLNRASQIQVRLLTWDPGETIDDRFWQRRLAEAVRQRQHPTIQGQTDAYRLVNGESDGLPGLIVDRYGPFLVLQAGTLAIDRRKEALAQMLLTLTGCQGVLERSEMAARRQEGLPDATGLLAGTAPTGPVEVHEGPLRFLVDLLGGQKTGFYTDQRENRRRVALYCQGARVLNAFSYTGAFAVHALAAGATHVVNIDSSVAALELGEANLRLNGFDPDAQAESIAGDVFQILRDWRDQPGRPAFDVVILDPPKFVQSRRNLERGLRGYKDINMLGMQMVRPGGILVTFSCSGLVSLDLFQKVLFGASLDVGREVQILEWLHQAPDHPVALHFPEGEYLQGFLCRVGQATMAASG</sequence>
<evidence type="ECO:0000313" key="11">
    <source>
        <dbReference type="Proteomes" id="UP000317371"/>
    </source>
</evidence>
<organism evidence="10 11">
    <name type="scientific">Litorilinea aerophila</name>
    <dbReference type="NCBI Taxonomy" id="1204385"/>
    <lineage>
        <taxon>Bacteria</taxon>
        <taxon>Bacillati</taxon>
        <taxon>Chloroflexota</taxon>
        <taxon>Caldilineae</taxon>
        <taxon>Caldilineales</taxon>
        <taxon>Caldilineaceae</taxon>
        <taxon>Litorilinea</taxon>
    </lineage>
</organism>
<evidence type="ECO:0000256" key="3">
    <source>
        <dbReference type="ARBA" id="ARBA00022552"/>
    </source>
</evidence>
<dbReference type="Pfam" id="PF10672">
    <property type="entry name" value="Methyltrans_SAM"/>
    <property type="match status" value="1"/>
</dbReference>
<name>A0A540VAQ4_9CHLR</name>
<evidence type="ECO:0000256" key="5">
    <source>
        <dbReference type="ARBA" id="ARBA00022679"/>
    </source>
</evidence>
<dbReference type="CDD" id="cd21153">
    <property type="entry name" value="PUA_RlmI"/>
    <property type="match status" value="1"/>
</dbReference>
<dbReference type="OrthoDB" id="9805492at2"/>
<dbReference type="SUPFAM" id="SSF88697">
    <property type="entry name" value="PUA domain-like"/>
    <property type="match status" value="1"/>
</dbReference>
<keyword evidence="6" id="KW-0949">S-adenosyl-L-methionine</keyword>
<evidence type="ECO:0000256" key="1">
    <source>
        <dbReference type="ARBA" id="ARBA00004496"/>
    </source>
</evidence>
<dbReference type="InterPro" id="IPR036974">
    <property type="entry name" value="PUA_sf"/>
</dbReference>
<evidence type="ECO:0000313" key="10">
    <source>
        <dbReference type="EMBL" id="TQE93805.1"/>
    </source>
</evidence>
<evidence type="ECO:0000256" key="2">
    <source>
        <dbReference type="ARBA" id="ARBA00022490"/>
    </source>
</evidence>
<dbReference type="Pfam" id="PF17785">
    <property type="entry name" value="PUA_3"/>
    <property type="match status" value="1"/>
</dbReference>
<dbReference type="InterPro" id="IPR041532">
    <property type="entry name" value="RlmI-like_PUA"/>
</dbReference>
<dbReference type="Gene3D" id="3.30.750.80">
    <property type="entry name" value="RNA methyltransferase domain (HRMD) like"/>
    <property type="match status" value="1"/>
</dbReference>
<protein>
    <submittedName>
        <fullName evidence="10">Class I SAM-dependent rRNA methyltransferase</fullName>
    </submittedName>
</protein>
<evidence type="ECO:0000256" key="8">
    <source>
        <dbReference type="ARBA" id="ARBA00038091"/>
    </source>
</evidence>
<keyword evidence="11" id="KW-1185">Reference proteome</keyword>
<dbReference type="FunCoup" id="A0A540VAQ4">
    <property type="interactions" value="225"/>
</dbReference>
<proteinExistence type="inferred from homology"/>
<dbReference type="InterPro" id="IPR029063">
    <property type="entry name" value="SAM-dependent_MTases_sf"/>
</dbReference>
<dbReference type="PROSITE" id="PS50890">
    <property type="entry name" value="PUA"/>
    <property type="match status" value="1"/>
</dbReference>
<dbReference type="CDD" id="cd02440">
    <property type="entry name" value="AdoMet_MTases"/>
    <property type="match status" value="1"/>
</dbReference>
<dbReference type="Gene3D" id="3.40.50.150">
    <property type="entry name" value="Vaccinia Virus protein VP39"/>
    <property type="match status" value="1"/>
</dbReference>
<dbReference type="GO" id="GO:0005737">
    <property type="term" value="C:cytoplasm"/>
    <property type="evidence" value="ECO:0007669"/>
    <property type="project" value="UniProtKB-SubCell"/>
</dbReference>
<dbReference type="GO" id="GO:0032259">
    <property type="term" value="P:methylation"/>
    <property type="evidence" value="ECO:0007669"/>
    <property type="project" value="UniProtKB-KW"/>
</dbReference>
<dbReference type="EMBL" id="VIGC01000032">
    <property type="protein sequence ID" value="TQE93805.1"/>
    <property type="molecule type" value="Genomic_DNA"/>
</dbReference>
<feature type="domain" description="PUA" evidence="9">
    <location>
        <begin position="8"/>
        <end position="93"/>
    </location>
</feature>
<keyword evidence="7" id="KW-0694">RNA-binding</keyword>
<dbReference type="SUPFAM" id="SSF53335">
    <property type="entry name" value="S-adenosyl-L-methionine-dependent methyltransferases"/>
    <property type="match status" value="1"/>
</dbReference>
<dbReference type="Gene3D" id="2.30.130.10">
    <property type="entry name" value="PUA domain"/>
    <property type="match status" value="1"/>
</dbReference>
<dbReference type="Proteomes" id="UP000317371">
    <property type="component" value="Unassembled WGS sequence"/>
</dbReference>
<reference evidence="10 11" key="1">
    <citation type="submission" date="2019-06" db="EMBL/GenBank/DDBJ databases">
        <title>Genome sequence of Litorilinea aerophila BAA-2444.</title>
        <authorList>
            <person name="Maclea K.S."/>
            <person name="Maurais E.G."/>
            <person name="Iannazzi L.C."/>
        </authorList>
    </citation>
    <scope>NUCLEOTIDE SEQUENCE [LARGE SCALE GENOMIC DNA]</scope>
    <source>
        <strain evidence="10 11">ATCC BAA-2444</strain>
    </source>
</reference>
<evidence type="ECO:0000259" key="9">
    <source>
        <dbReference type="SMART" id="SM00359"/>
    </source>
</evidence>
<keyword evidence="2" id="KW-0963">Cytoplasm</keyword>
<keyword evidence="4 10" id="KW-0489">Methyltransferase</keyword>
<dbReference type="InterPro" id="IPR002478">
    <property type="entry name" value="PUA"/>
</dbReference>
<evidence type="ECO:0000256" key="4">
    <source>
        <dbReference type="ARBA" id="ARBA00022603"/>
    </source>
</evidence>
<keyword evidence="3" id="KW-0698">rRNA processing</keyword>
<comment type="similarity">
    <text evidence="8">Belongs to the methyltransferase superfamily. RlmI family.</text>
</comment>
<dbReference type="InParanoid" id="A0A540VAQ4"/>
<gene>
    <name evidence="10" type="ORF">FKZ61_19455</name>
</gene>
<dbReference type="PANTHER" id="PTHR42873">
    <property type="entry name" value="RIBOSOMAL RNA LARGE SUBUNIT METHYLTRANSFERASE"/>
    <property type="match status" value="1"/>
</dbReference>
<dbReference type="PANTHER" id="PTHR42873:SF1">
    <property type="entry name" value="S-ADENOSYLMETHIONINE-DEPENDENT METHYLTRANSFERASE DOMAIN-CONTAINING PROTEIN"/>
    <property type="match status" value="1"/>
</dbReference>
<dbReference type="SMART" id="SM00359">
    <property type="entry name" value="PUA"/>
    <property type="match status" value="1"/>
</dbReference>
<accession>A0A540VAQ4</accession>
<dbReference type="GO" id="GO:0006364">
    <property type="term" value="P:rRNA processing"/>
    <property type="evidence" value="ECO:0007669"/>
    <property type="project" value="UniProtKB-KW"/>
</dbReference>
<dbReference type="RefSeq" id="WP_141611834.1">
    <property type="nucleotide sequence ID" value="NZ_VIGC02000032.1"/>
</dbReference>
<evidence type="ECO:0000256" key="6">
    <source>
        <dbReference type="ARBA" id="ARBA00022691"/>
    </source>
</evidence>
<comment type="subcellular location">
    <subcellularLocation>
        <location evidence="1">Cytoplasm</location>
    </subcellularLocation>
</comment>
<dbReference type="GO" id="GO:0008168">
    <property type="term" value="F:methyltransferase activity"/>
    <property type="evidence" value="ECO:0007669"/>
    <property type="project" value="UniProtKB-KW"/>
</dbReference>
<evidence type="ECO:0000256" key="7">
    <source>
        <dbReference type="ARBA" id="ARBA00022884"/>
    </source>
</evidence>
<dbReference type="InterPro" id="IPR019614">
    <property type="entry name" value="SAM-dep_methyl-trfase"/>
</dbReference>
<comment type="caution">
    <text evidence="10">The sequence shown here is derived from an EMBL/GenBank/DDBJ whole genome shotgun (WGS) entry which is preliminary data.</text>
</comment>